<sequence length="841" mass="90285">MSTFPATNSNEAVELIIDGGNQLHQIINEDATTEVQTESGPIPSVRKALADTFLFLEPIAWQNGSDEIAFNQLRTFDDNIYWAPTASLSNPIPMGVTPVGDSNWHPAPVNTSVYKGLWPDMGGSALNGQTWQTQVGGVPTGYYYTALRNTNITPTGDNVNWRPINNYGPLSEDGLTVSHRSGNNSEIMSNTPALAELWINLEDNSIHVGDGVKQGGFKHLNTENAYLVGSLSFNSVAEMISKSVNIPLGKQVSTRGYYDAFDGGGAEYDITTAGTPDNLTVFDLGNGLNAKLRVPREGLKLEQCGALGDSNGTVGNGNDDTKAIQAALNLSDRVIGRKGKHYRTTHTVFYRSGLILDGGFAQFFFDGAGDGSAFMPITYQEANSTNWTESCVFKNMIVSTAPNLGNFFATAKGRRIWFEKIISNFVYWHVVDAAGGKSITIKDCISLATRSAAFQMDVLNDSTAVWAVDENGLKLNTAFSSGGEFWTYATDMLVDSCYVLGDGSTSTNVGVNMHRDLCAGLKVTRCTFVNLAGFGVHLDEGSMANVIVTNNQFTNCNRCLDSRADIDDLIFDSNICKSTVTPYYAVYVVPTNKVTPIDKVKVTNNTFTKYRTVVRCDYVDNVTVDGNIFERSSGVMATGTVTPSMASDYCISLDNCAQYTVNNNTFNDCEVSACIKIVMDGQGYIIGGAVTGNSSRNSAQFLTGEWQENISVTANSIDGAASGAITAIYLENGRGNGIHSNTVKQELTSSDSIVMHNEIDFSIDGGSLYCNSSQGNGILLTGNSTGKVGNMNIRGLTGGAGFYVYASDNSSVDVFAPYAPSKLKKDAGASLSYSDITTVSL</sequence>
<dbReference type="EMBL" id="OR481006">
    <property type="protein sequence ID" value="WNO47458.1"/>
    <property type="molecule type" value="Genomic_DNA"/>
</dbReference>
<reference evidence="4" key="1">
    <citation type="submission" date="2023-08" db="EMBL/GenBank/DDBJ databases">
        <authorList>
            <person name="Nazir A."/>
        </authorList>
    </citation>
    <scope>NUCLEOTIDE SEQUENCE</scope>
</reference>
<dbReference type="Gene3D" id="2.160.20.10">
    <property type="entry name" value="Single-stranded right-handed beta-helix, Pectin lyase-like"/>
    <property type="match status" value="1"/>
</dbReference>
<dbReference type="SUPFAM" id="SSF51126">
    <property type="entry name" value="Pectin lyase-like"/>
    <property type="match status" value="1"/>
</dbReference>
<dbReference type="GO" id="GO:0044423">
    <property type="term" value="C:virion component"/>
    <property type="evidence" value="ECO:0007669"/>
    <property type="project" value="UniProtKB-KW"/>
</dbReference>
<comment type="subcellular location">
    <subcellularLocation>
        <location evidence="1">Virion</location>
    </subcellularLocation>
</comment>
<dbReference type="InterPro" id="IPR011050">
    <property type="entry name" value="Pectin_lyase_fold/virulence"/>
</dbReference>
<proteinExistence type="predicted"/>
<evidence type="ECO:0000259" key="3">
    <source>
        <dbReference type="Pfam" id="PF26208"/>
    </source>
</evidence>
<keyword evidence="2" id="KW-0946">Virion</keyword>
<accession>A0AA96KSW7</accession>
<dbReference type="GO" id="GO:0019058">
    <property type="term" value="P:viral life cycle"/>
    <property type="evidence" value="ECO:0007669"/>
    <property type="project" value="UniProtKB-ARBA"/>
</dbReference>
<evidence type="ECO:0000256" key="1">
    <source>
        <dbReference type="ARBA" id="ARBA00004328"/>
    </source>
</evidence>
<evidence type="ECO:0000313" key="4">
    <source>
        <dbReference type="EMBL" id="WNO47458.1"/>
    </source>
</evidence>
<dbReference type="Gene3D" id="2.10.10.30">
    <property type="match status" value="1"/>
</dbReference>
<feature type="domain" description="Putative phage tail fibre N-terminal" evidence="3">
    <location>
        <begin position="7"/>
        <end position="105"/>
    </location>
</feature>
<dbReference type="GO" id="GO:0051701">
    <property type="term" value="P:biological process involved in interaction with host"/>
    <property type="evidence" value="ECO:0007669"/>
    <property type="project" value="UniProtKB-ARBA"/>
</dbReference>
<dbReference type="InterPro" id="IPR006626">
    <property type="entry name" value="PbH1"/>
</dbReference>
<protein>
    <recommendedName>
        <fullName evidence="3">Putative phage tail fibre N-terminal domain-containing protein</fullName>
    </recommendedName>
</protein>
<dbReference type="InterPro" id="IPR058969">
    <property type="entry name" value="Phage_phiTE_241_N"/>
</dbReference>
<organism evidence="4">
    <name type="scientific">Staphylococcus phage vB_VibM_10AMN12</name>
    <dbReference type="NCBI Taxonomy" id="3076785"/>
    <lineage>
        <taxon>Viruses</taxon>
        <taxon>Duplodnaviria</taxon>
        <taxon>Heunggongvirae</taxon>
        <taxon>Uroviricota</taxon>
        <taxon>Caudoviricetes</taxon>
    </lineage>
</organism>
<dbReference type="SMART" id="SM00710">
    <property type="entry name" value="PbH1"/>
    <property type="match status" value="6"/>
</dbReference>
<evidence type="ECO:0000256" key="2">
    <source>
        <dbReference type="ARBA" id="ARBA00022844"/>
    </source>
</evidence>
<dbReference type="InterPro" id="IPR012334">
    <property type="entry name" value="Pectin_lyas_fold"/>
</dbReference>
<name>A0AA96KSW7_9CAUD</name>
<dbReference type="Pfam" id="PF26208">
    <property type="entry name" value="Phage_phiTE_241_N"/>
    <property type="match status" value="1"/>
</dbReference>